<comment type="caution">
    <text evidence="1">The sequence shown here is derived from an EMBL/GenBank/DDBJ whole genome shotgun (WGS) entry which is preliminary data.</text>
</comment>
<gene>
    <name evidence="1" type="ORF">AB996_1090</name>
</gene>
<protein>
    <submittedName>
        <fullName evidence="1">Uncharacterized protein</fullName>
    </submittedName>
</protein>
<evidence type="ECO:0000313" key="1">
    <source>
        <dbReference type="EMBL" id="KZK06594.1"/>
    </source>
</evidence>
<dbReference type="EMBL" id="LIYF01000018">
    <property type="protein sequence ID" value="KZK06594.1"/>
    <property type="molecule type" value="Genomic_DNA"/>
</dbReference>
<dbReference type="AlphaFoldDB" id="A0A161W2L0"/>
<reference evidence="1 2" key="1">
    <citation type="submission" date="2015-08" db="EMBL/GenBank/DDBJ databases">
        <title>Draft Genome Sequences of 11 Lactococcus lactis subspecies cremoris strains.</title>
        <authorList>
            <person name="Wels M."/>
            <person name="Backus L."/>
            <person name="Boekhorst J."/>
            <person name="Dijkstra A."/>
            <person name="Beerthuizen M."/>
            <person name="Siezen R."/>
            <person name="Bachmann H."/>
            <person name="Van Hijum S."/>
        </authorList>
    </citation>
    <scope>NUCLEOTIDE SEQUENCE [LARGE SCALE GENOMIC DNA]</scope>
    <source>
        <strain evidence="1 2">KW10</strain>
    </source>
</reference>
<name>A0A161W2L0_LACLC</name>
<dbReference type="PATRIC" id="fig|1359.32.peg.2238"/>
<proteinExistence type="predicted"/>
<evidence type="ECO:0000313" key="2">
    <source>
        <dbReference type="Proteomes" id="UP000076519"/>
    </source>
</evidence>
<dbReference type="Proteomes" id="UP000076519">
    <property type="component" value="Unassembled WGS sequence"/>
</dbReference>
<sequence>MVCLERVFIDYKKLTAVSETNLSLFIDERKSLSLLFICSKIC</sequence>
<organism evidence="1 2">
    <name type="scientific">Lactococcus lactis subsp. cremoris</name>
    <name type="common">Streptococcus cremoris</name>
    <dbReference type="NCBI Taxonomy" id="1359"/>
    <lineage>
        <taxon>Bacteria</taxon>
        <taxon>Bacillati</taxon>
        <taxon>Bacillota</taxon>
        <taxon>Bacilli</taxon>
        <taxon>Lactobacillales</taxon>
        <taxon>Streptococcaceae</taxon>
        <taxon>Lactococcus</taxon>
    </lineage>
</organism>
<accession>A0A161W2L0</accession>